<dbReference type="STRING" id="1797714.A3D04_01980"/>
<dbReference type="Pfam" id="PF13177">
    <property type="entry name" value="DNA_pol3_delta2"/>
    <property type="match status" value="1"/>
</dbReference>
<accession>A0A1F5GAT0</accession>
<comment type="caution">
    <text evidence="1">The sequence shown here is derived from an EMBL/GenBank/DDBJ whole genome shotgun (WGS) entry which is preliminary data.</text>
</comment>
<dbReference type="AlphaFoldDB" id="A0A1F5GAT0"/>
<sequence>MVKTTQSKFQSFLIIGKGAKTESNKIADSFNINLQKQSPDISIISPQKKSISIDQIRQLKKQIDQKPVSDSHKLIVIKDAQNLTKQAQNSLLKIFEEPPPHAIIILEAKDKSDLLPTIVSRAVMIKTSAKHGIEPKSSILLSDKKTQELLEEISQIEDPIVWIDDQMNSLHESLLTNIRSNKNNYSLAEIRTAQEKCAEAKKMIEANVDAKFVLANLIFSLKLDA</sequence>
<dbReference type="SUPFAM" id="SSF52540">
    <property type="entry name" value="P-loop containing nucleoside triphosphate hydrolases"/>
    <property type="match status" value="1"/>
</dbReference>
<dbReference type="EMBL" id="MFBD01000016">
    <property type="protein sequence ID" value="OGD88944.1"/>
    <property type="molecule type" value="Genomic_DNA"/>
</dbReference>
<proteinExistence type="predicted"/>
<dbReference type="InterPro" id="IPR050238">
    <property type="entry name" value="DNA_Rep/Repair_Clamp_Loader"/>
</dbReference>
<dbReference type="Proteomes" id="UP000177369">
    <property type="component" value="Unassembled WGS sequence"/>
</dbReference>
<evidence type="ECO:0000313" key="1">
    <source>
        <dbReference type="EMBL" id="OGD88944.1"/>
    </source>
</evidence>
<evidence type="ECO:0008006" key="3">
    <source>
        <dbReference type="Google" id="ProtNLM"/>
    </source>
</evidence>
<protein>
    <recommendedName>
        <fullName evidence="3">DNA polymerase III subunit delta</fullName>
    </recommendedName>
</protein>
<dbReference type="PANTHER" id="PTHR11669:SF8">
    <property type="entry name" value="DNA POLYMERASE III SUBUNIT DELTA"/>
    <property type="match status" value="1"/>
</dbReference>
<reference evidence="1 2" key="1">
    <citation type="journal article" date="2016" name="Nat. Commun.">
        <title>Thousands of microbial genomes shed light on interconnected biogeochemical processes in an aquifer system.</title>
        <authorList>
            <person name="Anantharaman K."/>
            <person name="Brown C.T."/>
            <person name="Hug L.A."/>
            <person name="Sharon I."/>
            <person name="Castelle C.J."/>
            <person name="Probst A.J."/>
            <person name="Thomas B.C."/>
            <person name="Singh A."/>
            <person name="Wilkins M.J."/>
            <person name="Karaoz U."/>
            <person name="Brodie E.L."/>
            <person name="Williams K.H."/>
            <person name="Hubbard S.S."/>
            <person name="Banfield J.F."/>
        </authorList>
    </citation>
    <scope>NUCLEOTIDE SEQUENCE [LARGE SCALE GENOMIC DNA]</scope>
</reference>
<dbReference type="Gene3D" id="3.40.50.300">
    <property type="entry name" value="P-loop containing nucleotide triphosphate hydrolases"/>
    <property type="match status" value="1"/>
</dbReference>
<evidence type="ECO:0000313" key="2">
    <source>
        <dbReference type="Proteomes" id="UP000177369"/>
    </source>
</evidence>
<organism evidence="1 2">
    <name type="scientific">Candidatus Curtissbacteria bacterium RIFCSPHIGHO2_02_FULL_40_16b</name>
    <dbReference type="NCBI Taxonomy" id="1797714"/>
    <lineage>
        <taxon>Bacteria</taxon>
        <taxon>Candidatus Curtissiibacteriota</taxon>
    </lineage>
</organism>
<dbReference type="GO" id="GO:0006261">
    <property type="term" value="P:DNA-templated DNA replication"/>
    <property type="evidence" value="ECO:0007669"/>
    <property type="project" value="TreeGrafter"/>
</dbReference>
<name>A0A1F5GAT0_9BACT</name>
<dbReference type="PANTHER" id="PTHR11669">
    <property type="entry name" value="REPLICATION FACTOR C / DNA POLYMERASE III GAMMA-TAU SUBUNIT"/>
    <property type="match status" value="1"/>
</dbReference>
<gene>
    <name evidence="1" type="ORF">A3D04_01980</name>
</gene>
<dbReference type="InterPro" id="IPR027417">
    <property type="entry name" value="P-loop_NTPase"/>
</dbReference>